<dbReference type="Gene3D" id="3.40.50.300">
    <property type="entry name" value="P-loop containing nucleotide triphosphate hydrolases"/>
    <property type="match status" value="1"/>
</dbReference>
<dbReference type="InterPro" id="IPR027417">
    <property type="entry name" value="P-loop_NTPase"/>
</dbReference>
<dbReference type="PROSITE" id="PS50893">
    <property type="entry name" value="ABC_TRANSPORTER_2"/>
    <property type="match status" value="1"/>
</dbReference>
<dbReference type="InterPro" id="IPR017911">
    <property type="entry name" value="MacB-like_ATP-bd"/>
</dbReference>
<dbReference type="InterPro" id="IPR015854">
    <property type="entry name" value="ABC_transpr_LolD-like"/>
</dbReference>
<dbReference type="PROSITE" id="PS00211">
    <property type="entry name" value="ABC_TRANSPORTER_1"/>
    <property type="match status" value="1"/>
</dbReference>
<dbReference type="EMBL" id="CAADEX010000012">
    <property type="protein sequence ID" value="VFJ46060.1"/>
    <property type="molecule type" value="Genomic_DNA"/>
</dbReference>
<feature type="domain" description="ABC transporter" evidence="5">
    <location>
        <begin position="32"/>
        <end position="252"/>
    </location>
</feature>
<reference evidence="6" key="1">
    <citation type="submission" date="2019-02" db="EMBL/GenBank/DDBJ databases">
        <authorList>
            <person name="Gruber-Vodicka R. H."/>
            <person name="Seah K. B. B."/>
        </authorList>
    </citation>
    <scope>NUCLEOTIDE SEQUENCE</scope>
    <source>
        <strain evidence="6">BECK_DK47</strain>
    </source>
</reference>
<dbReference type="InterPro" id="IPR003593">
    <property type="entry name" value="AAA+_ATPase"/>
</dbReference>
<dbReference type="FunFam" id="3.40.50.300:FF:000032">
    <property type="entry name" value="Export ABC transporter ATP-binding protein"/>
    <property type="match status" value="1"/>
</dbReference>
<dbReference type="GO" id="GO:0016887">
    <property type="term" value="F:ATP hydrolysis activity"/>
    <property type="evidence" value="ECO:0007669"/>
    <property type="project" value="InterPro"/>
</dbReference>
<dbReference type="CDD" id="cd03255">
    <property type="entry name" value="ABC_MJ0796_LolCDE_FtsE"/>
    <property type="match status" value="1"/>
</dbReference>
<keyword evidence="1" id="KW-0813">Transport</keyword>
<sequence>MSTPLTIRCQPMPVRPARSKRLAHAAGDPGCFELRSVSKRYRSGQFEVRALHNVDLAFDGGAFLALSGPSGSGKSTLLHILGCLAKPSEGSVVIDQQLVLHHLPNSLTALRREKIGFVFQSACLIPTLTVAENVEYPLSLLRMGRAKRRELVQEALADVGLEPRARHYPDQLSGGERQRAALARALVKRPPLVLADEPTASLDSRAAMEIIALMQELNRNKGMTFVFSTHDERLLTSVNQVVNLRDGEIVHVDH</sequence>
<keyword evidence="3 6" id="KW-0067">ATP-binding</keyword>
<dbReference type="GO" id="GO:0022857">
    <property type="term" value="F:transmembrane transporter activity"/>
    <property type="evidence" value="ECO:0007669"/>
    <property type="project" value="TreeGrafter"/>
</dbReference>
<dbReference type="GO" id="GO:0005524">
    <property type="term" value="F:ATP binding"/>
    <property type="evidence" value="ECO:0007669"/>
    <property type="project" value="UniProtKB-KW"/>
</dbReference>
<dbReference type="AlphaFoldDB" id="A0A450S343"/>
<evidence type="ECO:0000256" key="1">
    <source>
        <dbReference type="ARBA" id="ARBA00022448"/>
    </source>
</evidence>
<dbReference type="InterPro" id="IPR017871">
    <property type="entry name" value="ABC_transporter-like_CS"/>
</dbReference>
<evidence type="ECO:0000256" key="3">
    <source>
        <dbReference type="ARBA" id="ARBA00022840"/>
    </source>
</evidence>
<dbReference type="Pfam" id="PF00005">
    <property type="entry name" value="ABC_tran"/>
    <property type="match status" value="1"/>
</dbReference>
<dbReference type="InterPro" id="IPR003439">
    <property type="entry name" value="ABC_transporter-like_ATP-bd"/>
</dbReference>
<evidence type="ECO:0000256" key="2">
    <source>
        <dbReference type="ARBA" id="ARBA00022741"/>
    </source>
</evidence>
<dbReference type="PANTHER" id="PTHR24220">
    <property type="entry name" value="IMPORT ATP-BINDING PROTEIN"/>
    <property type="match status" value="1"/>
</dbReference>
<dbReference type="SUPFAM" id="SSF52540">
    <property type="entry name" value="P-loop containing nucleoside triphosphate hydrolases"/>
    <property type="match status" value="1"/>
</dbReference>
<gene>
    <name evidence="6" type="ORF">BECKDK2373B_GA0170837_101219</name>
</gene>
<keyword evidence="2" id="KW-0547">Nucleotide-binding</keyword>
<protein>
    <submittedName>
        <fullName evidence="6">Putative ABC transport system ATP-binding protein</fullName>
    </submittedName>
</protein>
<dbReference type="GO" id="GO:0005886">
    <property type="term" value="C:plasma membrane"/>
    <property type="evidence" value="ECO:0007669"/>
    <property type="project" value="TreeGrafter"/>
</dbReference>
<dbReference type="GO" id="GO:1902495">
    <property type="term" value="C:transmembrane transporter complex"/>
    <property type="evidence" value="ECO:0007669"/>
    <property type="project" value="UniProtKB-ARBA"/>
</dbReference>
<comment type="similarity">
    <text evidence="4">Belongs to the ABC transporter superfamily. Macrolide exporter (TC 3.A.1.122) family.</text>
</comment>
<evidence type="ECO:0000256" key="4">
    <source>
        <dbReference type="ARBA" id="ARBA00038388"/>
    </source>
</evidence>
<name>A0A450S343_9GAMM</name>
<organism evidence="6">
    <name type="scientific">Candidatus Kentrum sp. DK</name>
    <dbReference type="NCBI Taxonomy" id="2126562"/>
    <lineage>
        <taxon>Bacteria</taxon>
        <taxon>Pseudomonadati</taxon>
        <taxon>Pseudomonadota</taxon>
        <taxon>Gammaproteobacteria</taxon>
        <taxon>Candidatus Kentrum</taxon>
    </lineage>
</organism>
<evidence type="ECO:0000313" key="6">
    <source>
        <dbReference type="EMBL" id="VFJ46060.1"/>
    </source>
</evidence>
<dbReference type="SMART" id="SM00382">
    <property type="entry name" value="AAA"/>
    <property type="match status" value="1"/>
</dbReference>
<proteinExistence type="inferred from homology"/>
<accession>A0A450S343</accession>
<evidence type="ECO:0000259" key="5">
    <source>
        <dbReference type="PROSITE" id="PS50893"/>
    </source>
</evidence>